<name>A0ABQ9W1J9_SAGOE</name>
<accession>A0ABQ9W1J9</accession>
<proteinExistence type="predicted"/>
<dbReference type="EMBL" id="JASSZA010000003">
    <property type="protein sequence ID" value="KAK2115517.1"/>
    <property type="molecule type" value="Genomic_DNA"/>
</dbReference>
<gene>
    <name evidence="1" type="ORF">P7K49_006143</name>
</gene>
<evidence type="ECO:0000313" key="2">
    <source>
        <dbReference type="Proteomes" id="UP001266305"/>
    </source>
</evidence>
<dbReference type="Proteomes" id="UP001266305">
    <property type="component" value="Unassembled WGS sequence"/>
</dbReference>
<organism evidence="1 2">
    <name type="scientific">Saguinus oedipus</name>
    <name type="common">Cotton-top tamarin</name>
    <name type="synonym">Oedipomidas oedipus</name>
    <dbReference type="NCBI Taxonomy" id="9490"/>
    <lineage>
        <taxon>Eukaryota</taxon>
        <taxon>Metazoa</taxon>
        <taxon>Chordata</taxon>
        <taxon>Craniata</taxon>
        <taxon>Vertebrata</taxon>
        <taxon>Euteleostomi</taxon>
        <taxon>Mammalia</taxon>
        <taxon>Eutheria</taxon>
        <taxon>Euarchontoglires</taxon>
        <taxon>Primates</taxon>
        <taxon>Haplorrhini</taxon>
        <taxon>Platyrrhini</taxon>
        <taxon>Cebidae</taxon>
        <taxon>Callitrichinae</taxon>
        <taxon>Saguinus</taxon>
    </lineage>
</organism>
<sequence>MLVIYFVVSTRQLVERSHVLRREEVCFSHPEVEPDNHVDFALFPWLIPPLSSSVTISVKPSSPNAAHQFRTTRVHSQEHVLEDGNQRSSSGGCYTEVNRLKLSQDGSENLNPGNKRVHITKESMTSCQVQNQVSSE</sequence>
<comment type="caution">
    <text evidence="1">The sequence shown here is derived from an EMBL/GenBank/DDBJ whole genome shotgun (WGS) entry which is preliminary data.</text>
</comment>
<keyword evidence="2" id="KW-1185">Reference proteome</keyword>
<protein>
    <submittedName>
        <fullName evidence="1">Uncharacterized protein</fullName>
    </submittedName>
</protein>
<evidence type="ECO:0000313" key="1">
    <source>
        <dbReference type="EMBL" id="KAK2115517.1"/>
    </source>
</evidence>
<reference evidence="1 2" key="1">
    <citation type="submission" date="2023-05" db="EMBL/GenBank/DDBJ databases">
        <title>B98-5 Cell Line De Novo Hybrid Assembly: An Optical Mapping Approach.</title>
        <authorList>
            <person name="Kananen K."/>
            <person name="Auerbach J.A."/>
            <person name="Kautto E."/>
            <person name="Blachly J.S."/>
        </authorList>
    </citation>
    <scope>NUCLEOTIDE SEQUENCE [LARGE SCALE GENOMIC DNA]</scope>
    <source>
        <strain evidence="1">B95-8</strain>
        <tissue evidence="1">Cell line</tissue>
    </source>
</reference>